<keyword evidence="4" id="KW-0964">Secreted</keyword>
<evidence type="ECO:0000313" key="8">
    <source>
        <dbReference type="Proteomes" id="UP001279410"/>
    </source>
</evidence>
<evidence type="ECO:0000256" key="4">
    <source>
        <dbReference type="ARBA" id="ARBA00022525"/>
    </source>
</evidence>
<organism evidence="7 8">
    <name type="scientific">Lates japonicus</name>
    <name type="common">Japanese lates</name>
    <dbReference type="NCBI Taxonomy" id="270547"/>
    <lineage>
        <taxon>Eukaryota</taxon>
        <taxon>Metazoa</taxon>
        <taxon>Chordata</taxon>
        <taxon>Craniata</taxon>
        <taxon>Vertebrata</taxon>
        <taxon>Euteleostomi</taxon>
        <taxon>Actinopterygii</taxon>
        <taxon>Neopterygii</taxon>
        <taxon>Teleostei</taxon>
        <taxon>Neoteleostei</taxon>
        <taxon>Acanthomorphata</taxon>
        <taxon>Carangaria</taxon>
        <taxon>Carangaria incertae sedis</taxon>
        <taxon>Centropomidae</taxon>
        <taxon>Lates</taxon>
    </lineage>
</organism>
<dbReference type="GO" id="GO:0005125">
    <property type="term" value="F:cytokine activity"/>
    <property type="evidence" value="ECO:0007669"/>
    <property type="project" value="UniProtKB-KW"/>
</dbReference>
<evidence type="ECO:0000256" key="5">
    <source>
        <dbReference type="ARBA" id="ARBA00023180"/>
    </source>
</evidence>
<keyword evidence="5" id="KW-0325">Glycoprotein</keyword>
<dbReference type="InterPro" id="IPR002069">
    <property type="entry name" value="Interferon_gamma"/>
</dbReference>
<dbReference type="GO" id="GO:0005133">
    <property type="term" value="F:type II interferon receptor binding"/>
    <property type="evidence" value="ECO:0007669"/>
    <property type="project" value="InterPro"/>
</dbReference>
<feature type="compositionally biased region" description="Polar residues" evidence="6">
    <location>
        <begin position="65"/>
        <end position="74"/>
    </location>
</feature>
<keyword evidence="8" id="KW-1185">Reference proteome</keyword>
<dbReference type="EMBL" id="BRZM01000005">
    <property type="protein sequence ID" value="GLD48210.1"/>
    <property type="molecule type" value="Genomic_DNA"/>
</dbReference>
<dbReference type="Gene3D" id="1.20.1250.10">
    <property type="match status" value="1"/>
</dbReference>
<dbReference type="AlphaFoldDB" id="A0AAD3QYF9"/>
<feature type="compositionally biased region" description="Basic residues" evidence="6">
    <location>
        <begin position="164"/>
        <end position="183"/>
    </location>
</feature>
<accession>A0AAD3QYF9</accession>
<proteinExistence type="inferred from homology"/>
<sequence length="183" mass="21237">MNRTIQNLLQHYRIPLKEKFNGKPVFNTESSADRMETKRVFMGGVLETYEKLIGQMLKELPTPSPQTAGSSNEGLASAITAGPGTASDTRSEAGGDVRMDLNYILTKVQELKRHKYQEQDKLLQRLQALKHIQMDNFVIQSKALWELPRLYEEASSLPDDIRMQRRRRRRRRQARRDKTRPRA</sequence>
<dbReference type="GO" id="GO:0005615">
    <property type="term" value="C:extracellular space"/>
    <property type="evidence" value="ECO:0007669"/>
    <property type="project" value="UniProtKB-KW"/>
</dbReference>
<keyword evidence="3" id="KW-0202">Cytokine</keyword>
<protein>
    <submittedName>
        <fullName evidence="7">Interferon gamma 1</fullName>
    </submittedName>
</protein>
<comment type="caution">
    <text evidence="7">The sequence shown here is derived from an EMBL/GenBank/DDBJ whole genome shotgun (WGS) entry which is preliminary data.</text>
</comment>
<dbReference type="InterPro" id="IPR009079">
    <property type="entry name" value="4_helix_cytokine-like_core"/>
</dbReference>
<name>A0AAD3QYF9_LATJO</name>
<feature type="region of interest" description="Disordered" evidence="6">
    <location>
        <begin position="60"/>
        <end position="93"/>
    </location>
</feature>
<gene>
    <name evidence="7" type="ORF">AKAME5_000222000</name>
</gene>
<reference evidence="7" key="1">
    <citation type="submission" date="2022-08" db="EMBL/GenBank/DDBJ databases">
        <title>Genome sequencing of akame (Lates japonicus).</title>
        <authorList>
            <person name="Hashiguchi Y."/>
            <person name="Takahashi H."/>
        </authorList>
    </citation>
    <scope>NUCLEOTIDE SEQUENCE</scope>
    <source>
        <strain evidence="7">Kochi</strain>
    </source>
</reference>
<evidence type="ECO:0000256" key="3">
    <source>
        <dbReference type="ARBA" id="ARBA00022514"/>
    </source>
</evidence>
<evidence type="ECO:0000256" key="2">
    <source>
        <dbReference type="ARBA" id="ARBA00007566"/>
    </source>
</evidence>
<evidence type="ECO:0000313" key="7">
    <source>
        <dbReference type="EMBL" id="GLD48210.1"/>
    </source>
</evidence>
<comment type="similarity">
    <text evidence="2">Belongs to the type II (or gamma) interferon family.</text>
</comment>
<comment type="subcellular location">
    <subcellularLocation>
        <location evidence="1">Secreted</location>
    </subcellularLocation>
</comment>
<evidence type="ECO:0000256" key="1">
    <source>
        <dbReference type="ARBA" id="ARBA00004613"/>
    </source>
</evidence>
<dbReference type="GO" id="GO:0006955">
    <property type="term" value="P:immune response"/>
    <property type="evidence" value="ECO:0007669"/>
    <property type="project" value="InterPro"/>
</dbReference>
<dbReference type="SUPFAM" id="SSF47266">
    <property type="entry name" value="4-helical cytokines"/>
    <property type="match status" value="1"/>
</dbReference>
<feature type="region of interest" description="Disordered" evidence="6">
    <location>
        <begin position="162"/>
        <end position="183"/>
    </location>
</feature>
<dbReference type="PANTHER" id="PTHR11419:SF0">
    <property type="entry name" value="INTERFERON GAMMA"/>
    <property type="match status" value="1"/>
</dbReference>
<dbReference type="PANTHER" id="PTHR11419">
    <property type="entry name" value="INTERFERON GAMMA"/>
    <property type="match status" value="1"/>
</dbReference>
<evidence type="ECO:0000256" key="6">
    <source>
        <dbReference type="SAM" id="MobiDB-lite"/>
    </source>
</evidence>
<dbReference type="Proteomes" id="UP001279410">
    <property type="component" value="Unassembled WGS sequence"/>
</dbReference>